<evidence type="ECO:0000256" key="1">
    <source>
        <dbReference type="ARBA" id="ARBA00007664"/>
    </source>
</evidence>
<evidence type="ECO:0000313" key="10">
    <source>
        <dbReference type="Proteomes" id="UP000794436"/>
    </source>
</evidence>
<dbReference type="PANTHER" id="PTHR24276">
    <property type="entry name" value="POLYSERASE-RELATED"/>
    <property type="match status" value="1"/>
</dbReference>
<dbReference type="InterPro" id="IPR018114">
    <property type="entry name" value="TRYPSIN_HIS"/>
</dbReference>
<evidence type="ECO:0000256" key="5">
    <source>
        <dbReference type="ARBA" id="ARBA00023180"/>
    </source>
</evidence>
<keyword evidence="6" id="KW-0645">Protease</keyword>
<dbReference type="EMBL" id="SPLM01000147">
    <property type="protein sequence ID" value="TMW55638.1"/>
    <property type="molecule type" value="Genomic_DNA"/>
</dbReference>
<dbReference type="Proteomes" id="UP000794436">
    <property type="component" value="Unassembled WGS sequence"/>
</dbReference>
<keyword evidence="3" id="KW-0843">Virulence</keyword>
<dbReference type="SMART" id="SM00020">
    <property type="entry name" value="Tryp_SPc"/>
    <property type="match status" value="1"/>
</dbReference>
<dbReference type="PROSITE" id="PS50240">
    <property type="entry name" value="TRYPSIN_DOM"/>
    <property type="match status" value="1"/>
</dbReference>
<dbReference type="GO" id="GO:0004252">
    <property type="term" value="F:serine-type endopeptidase activity"/>
    <property type="evidence" value="ECO:0007669"/>
    <property type="project" value="InterPro"/>
</dbReference>
<dbReference type="InterPro" id="IPR033116">
    <property type="entry name" value="TRYPSIN_SER"/>
</dbReference>
<dbReference type="InterPro" id="IPR050430">
    <property type="entry name" value="Peptidase_S1"/>
</dbReference>
<dbReference type="InterPro" id="IPR001254">
    <property type="entry name" value="Trypsin_dom"/>
</dbReference>
<evidence type="ECO:0000256" key="7">
    <source>
        <dbReference type="SAM" id="SignalP"/>
    </source>
</evidence>
<dbReference type="CDD" id="cd00190">
    <property type="entry name" value="Tryp_SPc"/>
    <property type="match status" value="1"/>
</dbReference>
<feature type="signal peptide" evidence="7">
    <location>
        <begin position="1"/>
        <end position="19"/>
    </location>
</feature>
<keyword evidence="6" id="KW-0720">Serine protease</keyword>
<feature type="chain" id="PRO_5035446838" description="Peptidase S1 domain-containing protein" evidence="7">
    <location>
        <begin position="20"/>
        <end position="283"/>
    </location>
</feature>
<comment type="similarity">
    <text evidence="1">Belongs to the peptidase S1 family.</text>
</comment>
<name>A0A8K1C391_PYTOL</name>
<dbReference type="SUPFAM" id="SSF50494">
    <property type="entry name" value="Trypsin-like serine proteases"/>
    <property type="match status" value="1"/>
</dbReference>
<dbReference type="GO" id="GO:0006508">
    <property type="term" value="P:proteolysis"/>
    <property type="evidence" value="ECO:0007669"/>
    <property type="project" value="UniProtKB-KW"/>
</dbReference>
<keyword evidence="5" id="KW-0325">Glycoprotein</keyword>
<feature type="domain" description="Peptidase S1" evidence="8">
    <location>
        <begin position="54"/>
        <end position="273"/>
    </location>
</feature>
<accession>A0A8K1C391</accession>
<dbReference type="InterPro" id="IPR001314">
    <property type="entry name" value="Peptidase_S1A"/>
</dbReference>
<evidence type="ECO:0000256" key="2">
    <source>
        <dbReference type="ARBA" id="ARBA00022729"/>
    </source>
</evidence>
<gene>
    <name evidence="9" type="ORF">Poli38472_010520</name>
</gene>
<protein>
    <recommendedName>
        <fullName evidence="8">Peptidase S1 domain-containing protein</fullName>
    </recommendedName>
</protein>
<comment type="caution">
    <text evidence="9">The sequence shown here is derived from an EMBL/GenBank/DDBJ whole genome shotgun (WGS) entry which is preliminary data.</text>
</comment>
<dbReference type="Pfam" id="PF00089">
    <property type="entry name" value="Trypsin"/>
    <property type="match status" value="1"/>
</dbReference>
<dbReference type="InterPro" id="IPR043504">
    <property type="entry name" value="Peptidase_S1_PA_chymotrypsin"/>
</dbReference>
<sequence length="283" mass="29304">MKFAAIVSAGALAVATASAKESLSYPEYLVKSEIAAFLESHPDETTGNKFQPLIVGGTEVPVGQKLWTAGLRETATGSDFCGGSLITPKHVLTAAHCYGTIEYIAVGTHYLSGSKDGERIKVSKQTIHPENNGETMSNDFLILELESESTVKPISLKKAEPAVGVTATVNGWGVTKENGQQPAGMRQVDVPIVSDETCAKKLDIIPANNICAGGKKNKDSCQGDSGGPLTVKAGSDDALVGVVSWGNGCGLAGYPGVYASVPSAKAWIDATVGASGYNATWVA</sequence>
<dbReference type="InterPro" id="IPR009003">
    <property type="entry name" value="Peptidase_S1_PA"/>
</dbReference>
<evidence type="ECO:0000256" key="6">
    <source>
        <dbReference type="RuleBase" id="RU363034"/>
    </source>
</evidence>
<evidence type="ECO:0000259" key="8">
    <source>
        <dbReference type="PROSITE" id="PS50240"/>
    </source>
</evidence>
<keyword evidence="4" id="KW-1015">Disulfide bond</keyword>
<dbReference type="Gene3D" id="2.40.10.10">
    <property type="entry name" value="Trypsin-like serine proteases"/>
    <property type="match status" value="1"/>
</dbReference>
<keyword evidence="10" id="KW-1185">Reference proteome</keyword>
<reference evidence="9" key="1">
    <citation type="submission" date="2019-03" db="EMBL/GenBank/DDBJ databases">
        <title>Long read genome sequence of the mycoparasitic Pythium oligandrum ATCC 38472 isolated from sugarbeet rhizosphere.</title>
        <authorList>
            <person name="Gaulin E."/>
        </authorList>
    </citation>
    <scope>NUCLEOTIDE SEQUENCE</scope>
    <source>
        <strain evidence="9">ATCC 38472_TT</strain>
    </source>
</reference>
<dbReference type="PROSITE" id="PS00135">
    <property type="entry name" value="TRYPSIN_SER"/>
    <property type="match status" value="1"/>
</dbReference>
<dbReference type="PROSITE" id="PS00134">
    <property type="entry name" value="TRYPSIN_HIS"/>
    <property type="match status" value="1"/>
</dbReference>
<evidence type="ECO:0000313" key="9">
    <source>
        <dbReference type="EMBL" id="TMW55638.1"/>
    </source>
</evidence>
<organism evidence="9 10">
    <name type="scientific">Pythium oligandrum</name>
    <name type="common">Mycoparasitic fungus</name>
    <dbReference type="NCBI Taxonomy" id="41045"/>
    <lineage>
        <taxon>Eukaryota</taxon>
        <taxon>Sar</taxon>
        <taxon>Stramenopiles</taxon>
        <taxon>Oomycota</taxon>
        <taxon>Peronosporomycetes</taxon>
        <taxon>Pythiales</taxon>
        <taxon>Pythiaceae</taxon>
        <taxon>Pythium</taxon>
    </lineage>
</organism>
<dbReference type="PANTHER" id="PTHR24276:SF98">
    <property type="entry name" value="FI18310P1-RELATED"/>
    <property type="match status" value="1"/>
</dbReference>
<proteinExistence type="inferred from homology"/>
<dbReference type="PRINTS" id="PR00722">
    <property type="entry name" value="CHYMOTRYPSIN"/>
</dbReference>
<keyword evidence="2 7" id="KW-0732">Signal</keyword>
<dbReference type="AlphaFoldDB" id="A0A8K1C391"/>
<evidence type="ECO:0000256" key="4">
    <source>
        <dbReference type="ARBA" id="ARBA00023157"/>
    </source>
</evidence>
<dbReference type="FunFam" id="2.40.10.10:FF:000002">
    <property type="entry name" value="Transmembrane protease serine"/>
    <property type="match status" value="1"/>
</dbReference>
<dbReference type="OrthoDB" id="10051896at2759"/>
<evidence type="ECO:0000256" key="3">
    <source>
        <dbReference type="ARBA" id="ARBA00023026"/>
    </source>
</evidence>
<keyword evidence="6" id="KW-0378">Hydrolase</keyword>